<evidence type="ECO:0000313" key="1">
    <source>
        <dbReference type="EMBL" id="KAI4357242.1"/>
    </source>
</evidence>
<sequence>MMVKCTPPIIIFLLWFLCNQSLCTRNSNVTACSGNDREVLLQFKKSIVDPSELLSSWSTEEDYCRWIGVQCHNTTEESQNSISPLYPLIPITLLNH</sequence>
<reference evidence="1 2" key="1">
    <citation type="journal article" date="2022" name="DNA Res.">
        <title>Chromosomal-level genome assembly of the orchid tree Bauhinia variegata (Leguminosae; Cercidoideae) supports the allotetraploid origin hypothesis of Bauhinia.</title>
        <authorList>
            <person name="Zhong Y."/>
            <person name="Chen Y."/>
            <person name="Zheng D."/>
            <person name="Pang J."/>
            <person name="Liu Y."/>
            <person name="Luo S."/>
            <person name="Meng S."/>
            <person name="Qian L."/>
            <person name="Wei D."/>
            <person name="Dai S."/>
            <person name="Zhou R."/>
        </authorList>
    </citation>
    <scope>NUCLEOTIDE SEQUENCE [LARGE SCALE GENOMIC DNA]</scope>
    <source>
        <strain evidence="1">BV-YZ2020</strain>
    </source>
</reference>
<proteinExistence type="predicted"/>
<protein>
    <submittedName>
        <fullName evidence="1">Uncharacterized protein</fullName>
    </submittedName>
</protein>
<keyword evidence="2" id="KW-1185">Reference proteome</keyword>
<accession>A0ACB9QB03</accession>
<dbReference type="EMBL" id="CM039426">
    <property type="protein sequence ID" value="KAI4357242.1"/>
    <property type="molecule type" value="Genomic_DNA"/>
</dbReference>
<comment type="caution">
    <text evidence="1">The sequence shown here is derived from an EMBL/GenBank/DDBJ whole genome shotgun (WGS) entry which is preliminary data.</text>
</comment>
<organism evidence="1 2">
    <name type="scientific">Bauhinia variegata</name>
    <name type="common">Purple orchid tree</name>
    <name type="synonym">Phanera variegata</name>
    <dbReference type="NCBI Taxonomy" id="167791"/>
    <lineage>
        <taxon>Eukaryota</taxon>
        <taxon>Viridiplantae</taxon>
        <taxon>Streptophyta</taxon>
        <taxon>Embryophyta</taxon>
        <taxon>Tracheophyta</taxon>
        <taxon>Spermatophyta</taxon>
        <taxon>Magnoliopsida</taxon>
        <taxon>eudicotyledons</taxon>
        <taxon>Gunneridae</taxon>
        <taxon>Pentapetalae</taxon>
        <taxon>rosids</taxon>
        <taxon>fabids</taxon>
        <taxon>Fabales</taxon>
        <taxon>Fabaceae</taxon>
        <taxon>Cercidoideae</taxon>
        <taxon>Cercideae</taxon>
        <taxon>Bauhiniinae</taxon>
        <taxon>Bauhinia</taxon>
    </lineage>
</organism>
<gene>
    <name evidence="1" type="ORF">L6164_001204</name>
</gene>
<name>A0ACB9QB03_BAUVA</name>
<evidence type="ECO:0000313" key="2">
    <source>
        <dbReference type="Proteomes" id="UP000828941"/>
    </source>
</evidence>
<dbReference type="Proteomes" id="UP000828941">
    <property type="component" value="Chromosome 1"/>
</dbReference>